<keyword evidence="2" id="KW-1185">Reference proteome</keyword>
<gene>
    <name evidence="1" type="ORF">T11_2863</name>
</gene>
<protein>
    <submittedName>
        <fullName evidence="1">Uncharacterized protein</fullName>
    </submittedName>
</protein>
<name>A0A0V1G9M2_9BILA</name>
<dbReference type="Proteomes" id="UP000055024">
    <property type="component" value="Unassembled WGS sequence"/>
</dbReference>
<dbReference type="EMBL" id="JYDP01005352">
    <property type="protein sequence ID" value="KRY94227.1"/>
    <property type="molecule type" value="Genomic_DNA"/>
</dbReference>
<organism evidence="1 2">
    <name type="scientific">Trichinella zimbabwensis</name>
    <dbReference type="NCBI Taxonomy" id="268475"/>
    <lineage>
        <taxon>Eukaryota</taxon>
        <taxon>Metazoa</taxon>
        <taxon>Ecdysozoa</taxon>
        <taxon>Nematoda</taxon>
        <taxon>Enoplea</taxon>
        <taxon>Dorylaimia</taxon>
        <taxon>Trichinellida</taxon>
        <taxon>Trichinellidae</taxon>
        <taxon>Trichinella</taxon>
    </lineage>
</organism>
<accession>A0A0V1G9M2</accession>
<dbReference type="AlphaFoldDB" id="A0A0V1G9M2"/>
<sequence>MWLQQRFKGVIGSVEFKGLIGNAELSCQGDL</sequence>
<comment type="caution">
    <text evidence="1">The sequence shown here is derived from an EMBL/GenBank/DDBJ whole genome shotgun (WGS) entry which is preliminary data.</text>
</comment>
<proteinExistence type="predicted"/>
<evidence type="ECO:0000313" key="2">
    <source>
        <dbReference type="Proteomes" id="UP000055024"/>
    </source>
</evidence>
<evidence type="ECO:0000313" key="1">
    <source>
        <dbReference type="EMBL" id="KRY94227.1"/>
    </source>
</evidence>
<reference evidence="1 2" key="1">
    <citation type="submission" date="2015-01" db="EMBL/GenBank/DDBJ databases">
        <title>Evolution of Trichinella species and genotypes.</title>
        <authorList>
            <person name="Korhonen P.K."/>
            <person name="Edoardo P."/>
            <person name="Giuseppe L.R."/>
            <person name="Gasser R.B."/>
        </authorList>
    </citation>
    <scope>NUCLEOTIDE SEQUENCE [LARGE SCALE GENOMIC DNA]</scope>
    <source>
        <strain evidence="1">ISS1029</strain>
    </source>
</reference>